<keyword evidence="2" id="KW-1133">Transmembrane helix</keyword>
<evidence type="ECO:0000313" key="3">
    <source>
        <dbReference type="EMBL" id="KAJ0989684.1"/>
    </source>
</evidence>
<sequence>MSYRTSYKARGFFEIGRKRGTLESRPLNLPPDRLSAVGRRSKPSRRRRPSGPSPALILVFCLKVLNFVLYRIVYQMASPPEILGIEPLTFILYMNFLHDHLCSSVFLRIRANLCVWRANGREEEEK</sequence>
<dbReference type="Proteomes" id="UP001085076">
    <property type="component" value="Miscellaneous, Linkage group lg01"/>
</dbReference>
<keyword evidence="2" id="KW-0472">Membrane</keyword>
<organism evidence="3 4">
    <name type="scientific">Dioscorea zingiberensis</name>
    <dbReference type="NCBI Taxonomy" id="325984"/>
    <lineage>
        <taxon>Eukaryota</taxon>
        <taxon>Viridiplantae</taxon>
        <taxon>Streptophyta</taxon>
        <taxon>Embryophyta</taxon>
        <taxon>Tracheophyta</taxon>
        <taxon>Spermatophyta</taxon>
        <taxon>Magnoliopsida</taxon>
        <taxon>Liliopsida</taxon>
        <taxon>Dioscoreales</taxon>
        <taxon>Dioscoreaceae</taxon>
        <taxon>Dioscorea</taxon>
    </lineage>
</organism>
<feature type="region of interest" description="Disordered" evidence="1">
    <location>
        <begin position="23"/>
        <end position="53"/>
    </location>
</feature>
<proteinExistence type="predicted"/>
<comment type="caution">
    <text evidence="3">The sequence shown here is derived from an EMBL/GenBank/DDBJ whole genome shotgun (WGS) entry which is preliminary data.</text>
</comment>
<evidence type="ECO:0000256" key="1">
    <source>
        <dbReference type="SAM" id="MobiDB-lite"/>
    </source>
</evidence>
<feature type="transmembrane region" description="Helical" evidence="2">
    <location>
        <begin position="55"/>
        <end position="73"/>
    </location>
</feature>
<gene>
    <name evidence="3" type="ORF">J5N97_008040</name>
</gene>
<keyword evidence="4" id="KW-1185">Reference proteome</keyword>
<evidence type="ECO:0000256" key="2">
    <source>
        <dbReference type="SAM" id="Phobius"/>
    </source>
</evidence>
<feature type="compositionally biased region" description="Basic residues" evidence="1">
    <location>
        <begin position="39"/>
        <end position="49"/>
    </location>
</feature>
<dbReference type="EMBL" id="JAGGNH010000001">
    <property type="protein sequence ID" value="KAJ0989684.1"/>
    <property type="molecule type" value="Genomic_DNA"/>
</dbReference>
<dbReference type="AlphaFoldDB" id="A0A9D5DDU6"/>
<reference evidence="3" key="2">
    <citation type="journal article" date="2022" name="Hortic Res">
        <title>The genome of Dioscorea zingiberensis sheds light on the biosynthesis, origin and evolution of the medicinally important diosgenin saponins.</title>
        <authorList>
            <person name="Li Y."/>
            <person name="Tan C."/>
            <person name="Li Z."/>
            <person name="Guo J."/>
            <person name="Li S."/>
            <person name="Chen X."/>
            <person name="Wang C."/>
            <person name="Dai X."/>
            <person name="Yang H."/>
            <person name="Song W."/>
            <person name="Hou L."/>
            <person name="Xu J."/>
            <person name="Tong Z."/>
            <person name="Xu A."/>
            <person name="Yuan X."/>
            <person name="Wang W."/>
            <person name="Yang Q."/>
            <person name="Chen L."/>
            <person name="Sun Z."/>
            <person name="Wang K."/>
            <person name="Pan B."/>
            <person name="Chen J."/>
            <person name="Bao Y."/>
            <person name="Liu F."/>
            <person name="Qi X."/>
            <person name="Gang D.R."/>
            <person name="Wen J."/>
            <person name="Li J."/>
        </authorList>
    </citation>
    <scope>NUCLEOTIDE SEQUENCE</scope>
    <source>
        <strain evidence="3">Dzin_1.0</strain>
    </source>
</reference>
<name>A0A9D5DDU6_9LILI</name>
<protein>
    <submittedName>
        <fullName evidence="3">Uncharacterized protein</fullName>
    </submittedName>
</protein>
<evidence type="ECO:0000313" key="4">
    <source>
        <dbReference type="Proteomes" id="UP001085076"/>
    </source>
</evidence>
<reference evidence="3" key="1">
    <citation type="submission" date="2021-03" db="EMBL/GenBank/DDBJ databases">
        <authorList>
            <person name="Li Z."/>
            <person name="Yang C."/>
        </authorList>
    </citation>
    <scope>NUCLEOTIDE SEQUENCE</scope>
    <source>
        <strain evidence="3">Dzin_1.0</strain>
        <tissue evidence="3">Leaf</tissue>
    </source>
</reference>
<accession>A0A9D5DDU6</accession>
<keyword evidence="2" id="KW-0812">Transmembrane</keyword>